<comment type="caution">
    <text evidence="1">The sequence shown here is derived from an EMBL/GenBank/DDBJ whole genome shotgun (WGS) entry which is preliminary data.</text>
</comment>
<name>A0ABU4G6J5_9BACL</name>
<reference evidence="1 2" key="1">
    <citation type="submission" date="2023-06" db="EMBL/GenBank/DDBJ databases">
        <title>Sporosarcina sp. nov., isolated from Korean traditional fermented seafood 'Jeotgal'.</title>
        <authorList>
            <person name="Yang A.I."/>
            <person name="Shin N.-R."/>
        </authorList>
    </citation>
    <scope>NUCLEOTIDE SEQUENCE [LARGE SCALE GENOMIC DNA]</scope>
    <source>
        <strain evidence="1 2">KCTC13119</strain>
    </source>
</reference>
<accession>A0ABU4G6J5</accession>
<dbReference type="Pfam" id="PF10719">
    <property type="entry name" value="ComFB"/>
    <property type="match status" value="1"/>
</dbReference>
<protein>
    <submittedName>
        <fullName evidence="1">Late competence development ComFB family protein</fullName>
    </submittedName>
</protein>
<evidence type="ECO:0000313" key="2">
    <source>
        <dbReference type="Proteomes" id="UP001282284"/>
    </source>
</evidence>
<dbReference type="RefSeq" id="WP_317942470.1">
    <property type="nucleotide sequence ID" value="NZ_JAUBDI010000003.1"/>
</dbReference>
<dbReference type="Proteomes" id="UP001282284">
    <property type="component" value="Unassembled WGS sequence"/>
</dbReference>
<dbReference type="EMBL" id="JAUBDI010000003">
    <property type="protein sequence ID" value="MDW0112584.1"/>
    <property type="molecule type" value="Genomic_DNA"/>
</dbReference>
<keyword evidence="2" id="KW-1185">Reference proteome</keyword>
<sequence length="94" mass="10830">MPIYNVMEDVVHDVLQQYKKELQLTCDCQRCHDDIMAIALNQLKPHYIVNEQHKPYIRAGHVTDRQGVTNILSTVVKAARIVTDSPRCENAKKE</sequence>
<evidence type="ECO:0000313" key="1">
    <source>
        <dbReference type="EMBL" id="MDW0112584.1"/>
    </source>
</evidence>
<proteinExistence type="predicted"/>
<dbReference type="InterPro" id="IPR019657">
    <property type="entry name" value="ComFB"/>
</dbReference>
<organism evidence="1 2">
    <name type="scientific">Sporosarcina saromensis</name>
    <dbReference type="NCBI Taxonomy" id="359365"/>
    <lineage>
        <taxon>Bacteria</taxon>
        <taxon>Bacillati</taxon>
        <taxon>Bacillota</taxon>
        <taxon>Bacilli</taxon>
        <taxon>Bacillales</taxon>
        <taxon>Caryophanaceae</taxon>
        <taxon>Sporosarcina</taxon>
    </lineage>
</organism>
<gene>
    <name evidence="1" type="ORF">QT711_05250</name>
</gene>